<evidence type="ECO:0000313" key="1">
    <source>
        <dbReference type="EMBL" id="SHE87447.1"/>
    </source>
</evidence>
<dbReference type="EMBL" id="FQTY01000009">
    <property type="protein sequence ID" value="SHE87447.1"/>
    <property type="molecule type" value="Genomic_DNA"/>
</dbReference>
<name>A0A1M4X256_9FIRM</name>
<accession>A0A1M4X256</accession>
<dbReference type="RefSeq" id="WP_072976129.1">
    <property type="nucleotide sequence ID" value="NZ_FQTY01000009.1"/>
</dbReference>
<organism evidence="1 2">
    <name type="scientific">Tissierella praeacuta DSM 18095</name>
    <dbReference type="NCBI Taxonomy" id="1123404"/>
    <lineage>
        <taxon>Bacteria</taxon>
        <taxon>Bacillati</taxon>
        <taxon>Bacillota</taxon>
        <taxon>Tissierellia</taxon>
        <taxon>Tissierellales</taxon>
        <taxon>Tissierellaceae</taxon>
        <taxon>Tissierella</taxon>
    </lineage>
</organism>
<dbReference type="GeneID" id="90994075"/>
<protein>
    <submittedName>
        <fullName evidence="1">Uncharacterized protein</fullName>
    </submittedName>
</protein>
<reference evidence="2" key="1">
    <citation type="submission" date="2016-11" db="EMBL/GenBank/DDBJ databases">
        <authorList>
            <person name="Varghese N."/>
            <person name="Submissions S."/>
        </authorList>
    </citation>
    <scope>NUCLEOTIDE SEQUENCE [LARGE SCALE GENOMIC DNA]</scope>
    <source>
        <strain evidence="2">DSM 18095</strain>
    </source>
</reference>
<dbReference type="AlphaFoldDB" id="A0A1M4X256"/>
<evidence type="ECO:0000313" key="2">
    <source>
        <dbReference type="Proteomes" id="UP000184114"/>
    </source>
</evidence>
<dbReference type="Proteomes" id="UP000184114">
    <property type="component" value="Unassembled WGS sequence"/>
</dbReference>
<dbReference type="STRING" id="1123404.SAMN02745784_02077"/>
<sequence>MKIYIEDQVLESRNDIKEIDNIFSEIDNIINKSSKILSYMIIDNFEVYQDFYDYFLENIRVIQEVKVIALTYKELVHDILISAFEYIKRVPEKIEELANKFYKNSERQTWNDLNDLLGGITWIINTFFSIDQDKRLKDVVSNYKSWNLYAKEIFALKEILPDLEIALENNDNVTIADILLYEILPIFNEIGERLLELVKMEGKLDDLN</sequence>
<proteinExistence type="predicted"/>
<gene>
    <name evidence="1" type="ORF">SAMN02745784_02077</name>
</gene>
<keyword evidence="2" id="KW-1185">Reference proteome</keyword>